<name>A0A7W7QRL1_9ACTN</name>
<dbReference type="GO" id="GO:0005524">
    <property type="term" value="F:ATP binding"/>
    <property type="evidence" value="ECO:0007669"/>
    <property type="project" value="UniProtKB-KW"/>
</dbReference>
<dbReference type="PANTHER" id="PTHR43788">
    <property type="entry name" value="DNA2/NAM7 HELICASE FAMILY MEMBER"/>
    <property type="match status" value="1"/>
</dbReference>
<proteinExistence type="inferred from homology"/>
<keyword evidence="6" id="KW-0175">Coiled coil</keyword>
<dbReference type="GO" id="GO:0043139">
    <property type="term" value="F:5'-3' DNA helicase activity"/>
    <property type="evidence" value="ECO:0007669"/>
    <property type="project" value="TreeGrafter"/>
</dbReference>
<comment type="caution">
    <text evidence="10">The sequence shown here is derived from an EMBL/GenBank/DDBJ whole genome shotgun (WGS) entry which is preliminary data.</text>
</comment>
<evidence type="ECO:0008006" key="12">
    <source>
        <dbReference type="Google" id="ProtNLM"/>
    </source>
</evidence>
<dbReference type="InterPro" id="IPR047187">
    <property type="entry name" value="SF1_C_Upf1"/>
</dbReference>
<evidence type="ECO:0000256" key="2">
    <source>
        <dbReference type="ARBA" id="ARBA00022741"/>
    </source>
</evidence>
<protein>
    <recommendedName>
        <fullName evidence="12">AAA family ATPase</fullName>
    </recommendedName>
</protein>
<evidence type="ECO:0000256" key="7">
    <source>
        <dbReference type="SAM" id="MobiDB-lite"/>
    </source>
</evidence>
<dbReference type="Pfam" id="PF13086">
    <property type="entry name" value="AAA_11"/>
    <property type="match status" value="1"/>
</dbReference>
<dbReference type="PANTHER" id="PTHR43788:SF8">
    <property type="entry name" value="DNA-BINDING PROTEIN SMUBP-2"/>
    <property type="match status" value="1"/>
</dbReference>
<dbReference type="Proteomes" id="UP000552644">
    <property type="component" value="Unassembled WGS sequence"/>
</dbReference>
<organism evidence="10 11">
    <name type="scientific">Streptosporangium saharense</name>
    <dbReference type="NCBI Taxonomy" id="1706840"/>
    <lineage>
        <taxon>Bacteria</taxon>
        <taxon>Bacillati</taxon>
        <taxon>Actinomycetota</taxon>
        <taxon>Actinomycetes</taxon>
        <taxon>Streptosporangiales</taxon>
        <taxon>Streptosporangiaceae</taxon>
        <taxon>Streptosporangium</taxon>
    </lineage>
</organism>
<keyword evidence="3" id="KW-0378">Hydrolase</keyword>
<feature type="domain" description="DNA2/NAM7 helicase helicase" evidence="8">
    <location>
        <begin position="306"/>
        <end position="712"/>
    </location>
</feature>
<dbReference type="InterPro" id="IPR041677">
    <property type="entry name" value="DNA2/NAM7_AAA_11"/>
</dbReference>
<keyword evidence="5" id="KW-0067">ATP-binding</keyword>
<dbReference type="InterPro" id="IPR027417">
    <property type="entry name" value="P-loop_NTPase"/>
</dbReference>
<keyword evidence="2" id="KW-0547">Nucleotide-binding</keyword>
<evidence type="ECO:0000256" key="1">
    <source>
        <dbReference type="ARBA" id="ARBA00007913"/>
    </source>
</evidence>
<comment type="similarity">
    <text evidence="1">Belongs to the DNA2/NAM7 helicase family.</text>
</comment>
<gene>
    <name evidence="10" type="ORF">FHS44_005600</name>
</gene>
<dbReference type="SUPFAM" id="SSF52540">
    <property type="entry name" value="P-loop containing nucleoside triphosphate hydrolases"/>
    <property type="match status" value="1"/>
</dbReference>
<evidence type="ECO:0000256" key="3">
    <source>
        <dbReference type="ARBA" id="ARBA00022801"/>
    </source>
</evidence>
<dbReference type="GO" id="GO:0016787">
    <property type="term" value="F:hydrolase activity"/>
    <property type="evidence" value="ECO:0007669"/>
    <property type="project" value="UniProtKB-KW"/>
</dbReference>
<dbReference type="CDD" id="cd18808">
    <property type="entry name" value="SF1_C_Upf1"/>
    <property type="match status" value="1"/>
</dbReference>
<sequence length="984" mass="109758">MTSVPVFLPGPVAVVPSEKVYARLAPHTNPLRLIEEMGRLAWAGALPARIEDDPGRLVVYTDTHVAWLFVTQRGDAYRLGSASLRGFRDEERLLRGALLLQSASGWFGFHQLRDIPPGRMSAHWPLLRHAWQNVNRTEERRPLLPPHHDAYLDLMTRVIDAGRDIEDARQQDAPPIHYRRKESTREERYSARGVYAFRLLRPAPLTVGSMVYLADQPDLRGRVRRINGTEVVVRFETAVDYGRIPAQGSFMVASSDRVFRAQSDAVETLRRTGAVNPGLLTQLVDRRLTPYRTDPGHRPRGALDPDSQLSAFQRALAVPDLLLILGPPGTGKTRTITEIAVACTARQERVLVTSHTNRAVDNVLEQLPEDLFVVRVGNEDTVTGRARGLMVEKHFLAMRERILAATEGTASRLAVFGDKEDVAGRWLAHLGDALTEIRTAEREEHGHTVAFDEVVRRLAPALAERITAAGSRMTSAHATVERLTARARGWERRHTAARDRSNSGILAFLHRWLAGVWQGRLEVVLRELASVREELAQAETALDAERAEAERECGAHPEASRVLAVRDAARRRCEKATADASGAVRMIRTMIETVVPSPYEPMTDREQLTDPAVYDRLARTLALFRARAGILAEWRSGIGDVELDLQRELVRYADVVAATCIGTATAKLLADLEFDLVIVDEAGQISTPNLLVPLVRGRRTVLVGDHQQLPPYLDEEVRAWGDGLAREGTLPPAAAREVGELLSRSAFERLYGEVPPEHRVMLTMQRRMPREIGEFVSAAFYDGVLRTDHPGWTGDPVFTSPFAMVDTSDRPVDERCEEPDGRGSDGNRRGYVNALEADLVVRLVTEYTRYYQDWAVIVPYRAQAERIRAGLARTLGDSTEVADNVGTVDSFQGGERDLIVYAFTRSNTHGDVGFLKELRRLNVAVSRAKRQLVLVGDVATLSAARDEGFRRLMRQMLDHLRRVGDLRPSAEVAERLGRLDDGEV</sequence>
<dbReference type="InterPro" id="IPR050534">
    <property type="entry name" value="Coronavir_polyprotein_1ab"/>
</dbReference>
<evidence type="ECO:0000256" key="4">
    <source>
        <dbReference type="ARBA" id="ARBA00022806"/>
    </source>
</evidence>
<reference evidence="10 11" key="1">
    <citation type="submission" date="2020-08" db="EMBL/GenBank/DDBJ databases">
        <title>Genomic Encyclopedia of Type Strains, Phase III (KMG-III): the genomes of soil and plant-associated and newly described type strains.</title>
        <authorList>
            <person name="Whitman W."/>
        </authorList>
    </citation>
    <scope>NUCLEOTIDE SEQUENCE [LARGE SCALE GENOMIC DNA]</scope>
    <source>
        <strain evidence="10 11">CECT 8840</strain>
    </source>
</reference>
<evidence type="ECO:0000313" key="10">
    <source>
        <dbReference type="EMBL" id="MBB4918470.1"/>
    </source>
</evidence>
<evidence type="ECO:0000256" key="6">
    <source>
        <dbReference type="SAM" id="Coils"/>
    </source>
</evidence>
<dbReference type="EMBL" id="JACHJP010000007">
    <property type="protein sequence ID" value="MBB4918470.1"/>
    <property type="molecule type" value="Genomic_DNA"/>
</dbReference>
<dbReference type="Pfam" id="PF13087">
    <property type="entry name" value="AAA_12"/>
    <property type="match status" value="1"/>
</dbReference>
<keyword evidence="4" id="KW-0347">Helicase</keyword>
<dbReference type="AlphaFoldDB" id="A0A7W7QRL1"/>
<accession>A0A7W7QRL1</accession>
<evidence type="ECO:0000313" key="11">
    <source>
        <dbReference type="Proteomes" id="UP000552644"/>
    </source>
</evidence>
<dbReference type="Gene3D" id="3.40.50.300">
    <property type="entry name" value="P-loop containing nucleotide triphosphate hydrolases"/>
    <property type="match status" value="2"/>
</dbReference>
<keyword evidence="11" id="KW-1185">Reference proteome</keyword>
<dbReference type="InterPro" id="IPR041679">
    <property type="entry name" value="DNA2/NAM7-like_C"/>
</dbReference>
<feature type="coiled-coil region" evidence="6">
    <location>
        <begin position="480"/>
        <end position="552"/>
    </location>
</feature>
<evidence type="ECO:0000259" key="9">
    <source>
        <dbReference type="Pfam" id="PF13087"/>
    </source>
</evidence>
<feature type="domain" description="DNA2/NAM7 helicase-like C-terminal" evidence="9">
    <location>
        <begin position="742"/>
        <end position="937"/>
    </location>
</feature>
<evidence type="ECO:0000259" key="8">
    <source>
        <dbReference type="Pfam" id="PF13086"/>
    </source>
</evidence>
<feature type="region of interest" description="Disordered" evidence="7">
    <location>
        <begin position="809"/>
        <end position="828"/>
    </location>
</feature>
<dbReference type="RefSeq" id="WP_184719794.1">
    <property type="nucleotide sequence ID" value="NZ_JACHJP010000007.1"/>
</dbReference>
<evidence type="ECO:0000256" key="5">
    <source>
        <dbReference type="ARBA" id="ARBA00022840"/>
    </source>
</evidence>